<feature type="signal peptide" evidence="1">
    <location>
        <begin position="1"/>
        <end position="24"/>
    </location>
</feature>
<evidence type="ECO:0000259" key="2">
    <source>
        <dbReference type="Pfam" id="PF09917"/>
    </source>
</evidence>
<dbReference type="PANTHER" id="PTHR36919">
    <property type="entry name" value="BLR1215 PROTEIN"/>
    <property type="match status" value="1"/>
</dbReference>
<accession>A0A7W6A0G2</accession>
<dbReference type="EMBL" id="JACICY010000005">
    <property type="protein sequence ID" value="MBB3860985.1"/>
    <property type="molecule type" value="Genomic_DNA"/>
</dbReference>
<dbReference type="RefSeq" id="WP_253204242.1">
    <property type="nucleotide sequence ID" value="NZ_JACICY010000005.1"/>
</dbReference>
<feature type="chain" id="PRO_5030804082" evidence="1">
    <location>
        <begin position="25"/>
        <end position="141"/>
    </location>
</feature>
<feature type="domain" description="DUF2147" evidence="2">
    <location>
        <begin position="30"/>
        <end position="134"/>
    </location>
</feature>
<evidence type="ECO:0000313" key="3">
    <source>
        <dbReference type="EMBL" id="MBB3860985.1"/>
    </source>
</evidence>
<dbReference type="Proteomes" id="UP000562395">
    <property type="component" value="Unassembled WGS sequence"/>
</dbReference>
<keyword evidence="1" id="KW-0732">Signal</keyword>
<comment type="caution">
    <text evidence="3">The sequence shown here is derived from an EMBL/GenBank/DDBJ whole genome shotgun (WGS) entry which is preliminary data.</text>
</comment>
<name>A0A7W6A0G2_9SPHN</name>
<protein>
    <submittedName>
        <fullName evidence="3">Uncharacterized protein (DUF2147 family)</fullName>
    </submittedName>
</protein>
<organism evidence="3 4">
    <name type="scientific">Novosphingobium hassiacum</name>
    <dbReference type="NCBI Taxonomy" id="173676"/>
    <lineage>
        <taxon>Bacteria</taxon>
        <taxon>Pseudomonadati</taxon>
        <taxon>Pseudomonadota</taxon>
        <taxon>Alphaproteobacteria</taxon>
        <taxon>Sphingomonadales</taxon>
        <taxon>Sphingomonadaceae</taxon>
        <taxon>Novosphingobium</taxon>
    </lineage>
</organism>
<evidence type="ECO:0000256" key="1">
    <source>
        <dbReference type="SAM" id="SignalP"/>
    </source>
</evidence>
<evidence type="ECO:0000313" key="4">
    <source>
        <dbReference type="Proteomes" id="UP000562395"/>
    </source>
</evidence>
<dbReference type="InterPro" id="IPR019223">
    <property type="entry name" value="DUF2147"/>
</dbReference>
<dbReference type="Pfam" id="PF09917">
    <property type="entry name" value="DUF2147"/>
    <property type="match status" value="1"/>
</dbReference>
<gene>
    <name evidence="3" type="ORF">GGQ88_002257</name>
</gene>
<keyword evidence="4" id="KW-1185">Reference proteome</keyword>
<dbReference type="PANTHER" id="PTHR36919:SF2">
    <property type="entry name" value="BLL6627 PROTEIN"/>
    <property type="match status" value="1"/>
</dbReference>
<dbReference type="Gene3D" id="2.40.128.520">
    <property type="match status" value="1"/>
</dbReference>
<sequence length="141" mass="15628">MRRLALILLAVAVAVMAPQSVAYASDQSFGTWKNPQNSVHVRVERCGERMCGVVIWANEKAQADARRGGTDPLIGSRLFQDFALERPGVWRGRVFVPDIGRTFAGTISVIDDDTIVGRGCLVGRVGCRSQQWTRLRTDNWP</sequence>
<proteinExistence type="predicted"/>
<dbReference type="AlphaFoldDB" id="A0A7W6A0G2"/>
<reference evidence="3 4" key="1">
    <citation type="submission" date="2020-08" db="EMBL/GenBank/DDBJ databases">
        <title>Genomic Encyclopedia of Type Strains, Phase IV (KMG-IV): sequencing the most valuable type-strain genomes for metagenomic binning, comparative biology and taxonomic classification.</title>
        <authorList>
            <person name="Goeker M."/>
        </authorList>
    </citation>
    <scope>NUCLEOTIDE SEQUENCE [LARGE SCALE GENOMIC DNA]</scope>
    <source>
        <strain evidence="3 4">DSM 14552</strain>
    </source>
</reference>